<dbReference type="Proteomes" id="UP001161757">
    <property type="component" value="Unassembled WGS sequence"/>
</dbReference>
<dbReference type="AlphaFoldDB" id="A0AAN6F049"/>
<accession>A0AAN6F049</accession>
<gene>
    <name evidence="1" type="ORF">HRR80_001694</name>
</gene>
<proteinExistence type="predicted"/>
<dbReference type="EMBL" id="JAJGCB010000002">
    <property type="protein sequence ID" value="KAJ8995001.1"/>
    <property type="molecule type" value="Genomic_DNA"/>
</dbReference>
<evidence type="ECO:0000313" key="1">
    <source>
        <dbReference type="EMBL" id="KAJ8995001.1"/>
    </source>
</evidence>
<comment type="caution">
    <text evidence="1">The sequence shown here is derived from an EMBL/GenBank/DDBJ whole genome shotgun (WGS) entry which is preliminary data.</text>
</comment>
<name>A0AAN6F049_EXODE</name>
<organism evidence="1 2">
    <name type="scientific">Exophiala dermatitidis</name>
    <name type="common">Black yeast-like fungus</name>
    <name type="synonym">Wangiella dermatitidis</name>
    <dbReference type="NCBI Taxonomy" id="5970"/>
    <lineage>
        <taxon>Eukaryota</taxon>
        <taxon>Fungi</taxon>
        <taxon>Dikarya</taxon>
        <taxon>Ascomycota</taxon>
        <taxon>Pezizomycotina</taxon>
        <taxon>Eurotiomycetes</taxon>
        <taxon>Chaetothyriomycetidae</taxon>
        <taxon>Chaetothyriales</taxon>
        <taxon>Herpotrichiellaceae</taxon>
        <taxon>Exophiala</taxon>
    </lineage>
</organism>
<protein>
    <submittedName>
        <fullName evidence="1">Uncharacterized protein</fullName>
    </submittedName>
</protein>
<sequence>MRGGEREIDTRRDLVACFVPNRPSWAVSAQRQPERAITSQGSLPRYLLAVLARSCEGRHQARVVERMSEPQMFAGRSQHGMSVAYAQNLAAAVMRNLMSRFQVLEGRMHKYLQESQQESWTVIGAISHG</sequence>
<evidence type="ECO:0000313" key="2">
    <source>
        <dbReference type="Proteomes" id="UP001161757"/>
    </source>
</evidence>
<reference evidence="1" key="1">
    <citation type="submission" date="2023-01" db="EMBL/GenBank/DDBJ databases">
        <title>Exophiala dermititidis isolated from Cystic Fibrosis Patient.</title>
        <authorList>
            <person name="Kurbessoian T."/>
            <person name="Crocker A."/>
            <person name="Murante D."/>
            <person name="Hogan D.A."/>
            <person name="Stajich J.E."/>
        </authorList>
    </citation>
    <scope>NUCLEOTIDE SEQUENCE</scope>
    <source>
        <strain evidence="1">Ex8</strain>
    </source>
</reference>